<feature type="domain" description="DALR anticodon binding" evidence="11">
    <location>
        <begin position="577"/>
        <end position="670"/>
    </location>
</feature>
<keyword evidence="3 10" id="KW-0963">Cytoplasm</keyword>
<dbReference type="EC" id="6.1.1.14" evidence="10"/>
<dbReference type="GO" id="GO:0006420">
    <property type="term" value="P:arginyl-tRNA aminoacylation"/>
    <property type="evidence" value="ECO:0007669"/>
    <property type="project" value="InterPro"/>
</dbReference>
<evidence type="ECO:0000256" key="1">
    <source>
        <dbReference type="ARBA" id="ARBA00004496"/>
    </source>
</evidence>
<dbReference type="HAMAP" id="MF_00255">
    <property type="entry name" value="Gly_tRNA_synth_beta"/>
    <property type="match status" value="1"/>
</dbReference>
<dbReference type="GO" id="GO:0005524">
    <property type="term" value="F:ATP binding"/>
    <property type="evidence" value="ECO:0007669"/>
    <property type="project" value="UniProtKB-UniRule"/>
</dbReference>
<evidence type="ECO:0000313" key="12">
    <source>
        <dbReference type="EMBL" id="OGC22271.1"/>
    </source>
</evidence>
<dbReference type="Pfam" id="PF02092">
    <property type="entry name" value="tRNA_synt_2f"/>
    <property type="match status" value="1"/>
</dbReference>
<gene>
    <name evidence="10" type="primary">glyS</name>
    <name evidence="12" type="ORF">A2310_01420</name>
</gene>
<keyword evidence="5 10" id="KW-0547">Nucleotide-binding</keyword>
<dbReference type="GO" id="GO:0004820">
    <property type="term" value="F:glycine-tRNA ligase activity"/>
    <property type="evidence" value="ECO:0007669"/>
    <property type="project" value="UniProtKB-UniRule"/>
</dbReference>
<dbReference type="GO" id="GO:0006426">
    <property type="term" value="P:glycyl-tRNA aminoacylation"/>
    <property type="evidence" value="ECO:0007669"/>
    <property type="project" value="UniProtKB-UniRule"/>
</dbReference>
<dbReference type="PANTHER" id="PTHR30075:SF2">
    <property type="entry name" value="GLYCINE--TRNA LIGASE, CHLOROPLASTIC_MITOCHONDRIAL 2"/>
    <property type="match status" value="1"/>
</dbReference>
<dbReference type="AlphaFoldDB" id="A0A1F4SPA9"/>
<comment type="similarity">
    <text evidence="2 10">Belongs to the class-II aminoacyl-tRNA synthetase family.</text>
</comment>
<dbReference type="PROSITE" id="PS50861">
    <property type="entry name" value="AA_TRNA_LIGASE_II_GLYAB"/>
    <property type="match status" value="1"/>
</dbReference>
<evidence type="ECO:0000256" key="10">
    <source>
        <dbReference type="HAMAP-Rule" id="MF_00255"/>
    </source>
</evidence>
<dbReference type="InterPro" id="IPR015944">
    <property type="entry name" value="Gly-tRNA-synth_bsu"/>
</dbReference>
<dbReference type="EMBL" id="MEUB01000030">
    <property type="protein sequence ID" value="OGC22271.1"/>
    <property type="molecule type" value="Genomic_DNA"/>
</dbReference>
<keyword evidence="8 10" id="KW-0030">Aminoacyl-tRNA synthetase</keyword>
<dbReference type="STRING" id="1802579.A2310_01420"/>
<dbReference type="GO" id="GO:0004814">
    <property type="term" value="F:arginine-tRNA ligase activity"/>
    <property type="evidence" value="ECO:0007669"/>
    <property type="project" value="InterPro"/>
</dbReference>
<evidence type="ECO:0000259" key="11">
    <source>
        <dbReference type="Pfam" id="PF05746"/>
    </source>
</evidence>
<dbReference type="InterPro" id="IPR008909">
    <property type="entry name" value="DALR_anticod-bd"/>
</dbReference>
<keyword evidence="7 10" id="KW-0648">Protein biosynthesis</keyword>
<evidence type="ECO:0000256" key="9">
    <source>
        <dbReference type="ARBA" id="ARBA00047937"/>
    </source>
</evidence>
<comment type="catalytic activity">
    <reaction evidence="9 10">
        <text>tRNA(Gly) + glycine + ATP = glycyl-tRNA(Gly) + AMP + diphosphate</text>
        <dbReference type="Rhea" id="RHEA:16013"/>
        <dbReference type="Rhea" id="RHEA-COMP:9664"/>
        <dbReference type="Rhea" id="RHEA-COMP:9683"/>
        <dbReference type="ChEBI" id="CHEBI:30616"/>
        <dbReference type="ChEBI" id="CHEBI:33019"/>
        <dbReference type="ChEBI" id="CHEBI:57305"/>
        <dbReference type="ChEBI" id="CHEBI:78442"/>
        <dbReference type="ChEBI" id="CHEBI:78522"/>
        <dbReference type="ChEBI" id="CHEBI:456215"/>
        <dbReference type="EC" id="6.1.1.14"/>
    </reaction>
</comment>
<keyword evidence="4 10" id="KW-0436">Ligase</keyword>
<evidence type="ECO:0000256" key="4">
    <source>
        <dbReference type="ARBA" id="ARBA00022598"/>
    </source>
</evidence>
<dbReference type="Proteomes" id="UP000178417">
    <property type="component" value="Unassembled WGS sequence"/>
</dbReference>
<dbReference type="NCBIfam" id="TIGR00211">
    <property type="entry name" value="glyS"/>
    <property type="match status" value="1"/>
</dbReference>
<reference evidence="12 13" key="1">
    <citation type="journal article" date="2016" name="Nat. Commun.">
        <title>Thousands of microbial genomes shed light on interconnected biogeochemical processes in an aquifer system.</title>
        <authorList>
            <person name="Anantharaman K."/>
            <person name="Brown C.T."/>
            <person name="Hug L.A."/>
            <person name="Sharon I."/>
            <person name="Castelle C.J."/>
            <person name="Probst A.J."/>
            <person name="Thomas B.C."/>
            <person name="Singh A."/>
            <person name="Wilkins M.J."/>
            <person name="Karaoz U."/>
            <person name="Brodie E.L."/>
            <person name="Williams K.H."/>
            <person name="Hubbard S.S."/>
            <person name="Banfield J.F."/>
        </authorList>
    </citation>
    <scope>NUCLEOTIDE SEQUENCE [LARGE SCALE GENOMIC DNA]</scope>
</reference>
<proteinExistence type="inferred from homology"/>
<dbReference type="InterPro" id="IPR006194">
    <property type="entry name" value="Gly-tRNA-synth_heterodimer"/>
</dbReference>
<comment type="caution">
    <text evidence="12">The sequence shown here is derived from an EMBL/GenBank/DDBJ whole genome shotgun (WGS) entry which is preliminary data.</text>
</comment>
<comment type="subcellular location">
    <subcellularLocation>
        <location evidence="1 10">Cytoplasm</location>
    </subcellularLocation>
</comment>
<evidence type="ECO:0000256" key="5">
    <source>
        <dbReference type="ARBA" id="ARBA00022741"/>
    </source>
</evidence>
<comment type="subunit">
    <text evidence="10">Tetramer of two alpha and two beta subunits.</text>
</comment>
<dbReference type="PANTHER" id="PTHR30075">
    <property type="entry name" value="GLYCYL-TRNA SYNTHETASE"/>
    <property type="match status" value="1"/>
</dbReference>
<dbReference type="Pfam" id="PF05746">
    <property type="entry name" value="DALR_1"/>
    <property type="match status" value="1"/>
</dbReference>
<dbReference type="GO" id="GO:0005829">
    <property type="term" value="C:cytosol"/>
    <property type="evidence" value="ECO:0007669"/>
    <property type="project" value="TreeGrafter"/>
</dbReference>
<dbReference type="SUPFAM" id="SSF109604">
    <property type="entry name" value="HD-domain/PDEase-like"/>
    <property type="match status" value="1"/>
</dbReference>
<name>A0A1F4SPA9_UNCSA</name>
<dbReference type="PRINTS" id="PR01045">
    <property type="entry name" value="TRNASYNTHGB"/>
</dbReference>
<protein>
    <recommendedName>
        <fullName evidence="10">Glycine--tRNA ligase beta subunit</fullName>
        <ecNumber evidence="10">6.1.1.14</ecNumber>
    </recommendedName>
    <alternativeName>
        <fullName evidence="10">Glycyl-tRNA synthetase beta subunit</fullName>
        <shortName evidence="10">GlyRS</shortName>
    </alternativeName>
</protein>
<evidence type="ECO:0000256" key="3">
    <source>
        <dbReference type="ARBA" id="ARBA00022490"/>
    </source>
</evidence>
<evidence type="ECO:0000313" key="13">
    <source>
        <dbReference type="Proteomes" id="UP000178417"/>
    </source>
</evidence>
<organism evidence="12 13">
    <name type="scientific">candidate division WOR-1 bacterium RIFOXYB2_FULL_37_13</name>
    <dbReference type="NCBI Taxonomy" id="1802579"/>
    <lineage>
        <taxon>Bacteria</taxon>
        <taxon>Bacillati</taxon>
        <taxon>Saganbacteria</taxon>
    </lineage>
</organism>
<evidence type="ECO:0000256" key="2">
    <source>
        <dbReference type="ARBA" id="ARBA00008226"/>
    </source>
</evidence>
<sequence length="681" mass="77152">MASKPNLLLEVGCEEIPARFMPALIIDLKKKAEEKLLSNNLQFESISTYGTPRRLTLFVEGLPNKQPDKSEEIKGPPQNIAYDAGGKLTKAAEGFAKKFGVSVDSLFVKDNYFFAKVEQKGLPAEKVLASLLPDIISSLYMPISMKWGRQDFKFIRPIHWIVALFESKIIKFELAGIKSSNKTKGHRFVKKQITIDNADVKTYKSKLQKAGVIVDQDERWKKIEDQIKKIAPTALIQKDLLEEVTYLVEDPYPIVCSFDEKFLSLPDQVLITSMKKNQKYFPILDGNGKMTAKFVAITNGCKQKNIRDGNQRVISARLSDAKFFFDEDSKTQLSSRVPKLNNVQFFKGLGNLGQKTERIHKLSHFIGKEFKLSEKVLSLTSKIALLCKADLVTQMVFEFPDLQGYMGWQYAKKELGGDAVAIFEHYLPRFFGDDLPKTEAGIVVSLADKIDTLVGCFGIDKIPSGSADPYGLRRAVNGIIKILVSYKKDLLLDQVFEHAFKLYGSILQHGNFEKTYKNMLEFIAVRLRGILQEEGISHDVVSASFVNLENIVFVYDMAHVLQKLKKEPYFTGLVQTHDRVAKISSIAVRDEIMEHDLVDEEEKQLYDIYLKTNVAVGEALEAKKYEIAIFELSKLTNPVEKFFEKVLVMHQDERIKANRLALLKSINNLFLKAAEFGKVVV</sequence>
<keyword evidence="6 10" id="KW-0067">ATP-binding</keyword>
<evidence type="ECO:0000256" key="7">
    <source>
        <dbReference type="ARBA" id="ARBA00022917"/>
    </source>
</evidence>
<accession>A0A1F4SPA9</accession>
<evidence type="ECO:0000256" key="6">
    <source>
        <dbReference type="ARBA" id="ARBA00022840"/>
    </source>
</evidence>
<evidence type="ECO:0000256" key="8">
    <source>
        <dbReference type="ARBA" id="ARBA00023146"/>
    </source>
</evidence>